<dbReference type="GO" id="GO:1901605">
    <property type="term" value="P:alpha-amino acid metabolic process"/>
    <property type="evidence" value="ECO:0007669"/>
    <property type="project" value="TreeGrafter"/>
</dbReference>
<organism evidence="7 8">
    <name type="scientific">Aquarana catesbeiana</name>
    <name type="common">American bullfrog</name>
    <name type="synonym">Rana catesbeiana</name>
    <dbReference type="NCBI Taxonomy" id="8400"/>
    <lineage>
        <taxon>Eukaryota</taxon>
        <taxon>Metazoa</taxon>
        <taxon>Chordata</taxon>
        <taxon>Craniata</taxon>
        <taxon>Vertebrata</taxon>
        <taxon>Euteleostomi</taxon>
        <taxon>Amphibia</taxon>
        <taxon>Batrachia</taxon>
        <taxon>Anura</taxon>
        <taxon>Neobatrachia</taxon>
        <taxon>Ranoidea</taxon>
        <taxon>Ranidae</taxon>
        <taxon>Aquarana</taxon>
    </lineage>
</organism>
<evidence type="ECO:0000256" key="2">
    <source>
        <dbReference type="ARBA" id="ARBA00022576"/>
    </source>
</evidence>
<keyword evidence="8" id="KW-1185">Reference proteome</keyword>
<sequence>MISLAGGIPNPNTFPFKAASITLDDGTAIEIGESLMKKALQYSATPGIPELVSWLKDLQKKMHNPPTLSYSPEKGQMELCVTSGSQEGLSKVFEMLLNPGDNVLLDTPTYSGTIAAVRPLGCNLIGVPTDQHGIIPTALKDILSRWRPEDATNPEKNNPKVLYTIPNGGNPTGASLTEERKIEIYQPWAPSFLSMDVDGRVIRADSMSKVLSSGLRIGFLTGPKPLIERIILHMQVSTLQTSTFT</sequence>
<dbReference type="Pfam" id="PF00155">
    <property type="entry name" value="Aminotran_1_2"/>
    <property type="match status" value="1"/>
</dbReference>
<protein>
    <recommendedName>
        <fullName evidence="6">Aminotransferase class I/classII large domain-containing protein</fullName>
    </recommendedName>
</protein>
<keyword evidence="3" id="KW-0808">Transferase</keyword>
<dbReference type="OrthoDB" id="691673at2759"/>
<proteinExistence type="predicted"/>
<dbReference type="InterPro" id="IPR015421">
    <property type="entry name" value="PyrdxlP-dep_Trfase_major"/>
</dbReference>
<evidence type="ECO:0000313" key="8">
    <source>
        <dbReference type="Proteomes" id="UP000228934"/>
    </source>
</evidence>
<dbReference type="EMBL" id="KV925060">
    <property type="protein sequence ID" value="PIO39588.1"/>
    <property type="molecule type" value="Genomic_DNA"/>
</dbReference>
<dbReference type="SUPFAM" id="SSF53383">
    <property type="entry name" value="PLP-dependent transferases"/>
    <property type="match status" value="1"/>
</dbReference>
<dbReference type="InterPro" id="IPR004839">
    <property type="entry name" value="Aminotransferase_I/II_large"/>
</dbReference>
<feature type="region of interest" description="Disordered" evidence="5">
    <location>
        <begin position="150"/>
        <end position="175"/>
    </location>
</feature>
<keyword evidence="2" id="KW-0032">Aminotransferase</keyword>
<evidence type="ECO:0000313" key="7">
    <source>
        <dbReference type="EMBL" id="PIO39588.1"/>
    </source>
</evidence>
<dbReference type="InterPro" id="IPR050859">
    <property type="entry name" value="Class-I_PLP-dep_aminotransf"/>
</dbReference>
<dbReference type="AlphaFoldDB" id="A0A2G9SHH8"/>
<dbReference type="Gene3D" id="3.40.640.10">
    <property type="entry name" value="Type I PLP-dependent aspartate aminotransferase-like (Major domain)"/>
    <property type="match status" value="2"/>
</dbReference>
<dbReference type="InterPro" id="IPR015424">
    <property type="entry name" value="PyrdxlP-dep_Trfase"/>
</dbReference>
<name>A0A2G9SHH8_AQUCT</name>
<dbReference type="CDD" id="cd00609">
    <property type="entry name" value="AAT_like"/>
    <property type="match status" value="1"/>
</dbReference>
<evidence type="ECO:0000256" key="3">
    <source>
        <dbReference type="ARBA" id="ARBA00022679"/>
    </source>
</evidence>
<evidence type="ECO:0000256" key="5">
    <source>
        <dbReference type="SAM" id="MobiDB-lite"/>
    </source>
</evidence>
<keyword evidence="4" id="KW-0663">Pyridoxal phosphate</keyword>
<gene>
    <name evidence="7" type="ORF">AB205_0173340</name>
</gene>
<reference evidence="8" key="1">
    <citation type="journal article" date="2017" name="Nat. Commun.">
        <title>The North American bullfrog draft genome provides insight into hormonal regulation of long noncoding RNA.</title>
        <authorList>
            <person name="Hammond S.A."/>
            <person name="Warren R.L."/>
            <person name="Vandervalk B.P."/>
            <person name="Kucuk E."/>
            <person name="Khan H."/>
            <person name="Gibb E.A."/>
            <person name="Pandoh P."/>
            <person name="Kirk H."/>
            <person name="Zhao Y."/>
            <person name="Jones M."/>
            <person name="Mungall A.J."/>
            <person name="Coope R."/>
            <person name="Pleasance S."/>
            <person name="Moore R.A."/>
            <person name="Holt R.A."/>
            <person name="Round J.M."/>
            <person name="Ohora S."/>
            <person name="Walle B.V."/>
            <person name="Veldhoen N."/>
            <person name="Helbing C.C."/>
            <person name="Birol I."/>
        </authorList>
    </citation>
    <scope>NUCLEOTIDE SEQUENCE [LARGE SCALE GENOMIC DNA]</scope>
</reference>
<evidence type="ECO:0000256" key="4">
    <source>
        <dbReference type="ARBA" id="ARBA00022898"/>
    </source>
</evidence>
<accession>A0A2G9SHH8</accession>
<dbReference type="PANTHER" id="PTHR42790:SF19">
    <property type="entry name" value="KYNURENINE_ALPHA-AMINOADIPATE AMINOTRANSFERASE, MITOCHONDRIAL"/>
    <property type="match status" value="1"/>
</dbReference>
<feature type="non-terminal residue" evidence="7">
    <location>
        <position position="245"/>
    </location>
</feature>
<dbReference type="Proteomes" id="UP000228934">
    <property type="component" value="Unassembled WGS sequence"/>
</dbReference>
<feature type="domain" description="Aminotransferase class I/classII large" evidence="6">
    <location>
        <begin position="33"/>
        <end position="180"/>
    </location>
</feature>
<dbReference type="GO" id="GO:0030170">
    <property type="term" value="F:pyridoxal phosphate binding"/>
    <property type="evidence" value="ECO:0007669"/>
    <property type="project" value="InterPro"/>
</dbReference>
<evidence type="ECO:0000259" key="6">
    <source>
        <dbReference type="Pfam" id="PF00155"/>
    </source>
</evidence>
<comment type="cofactor">
    <cofactor evidence="1">
        <name>pyridoxal 5'-phosphate</name>
        <dbReference type="ChEBI" id="CHEBI:597326"/>
    </cofactor>
</comment>
<evidence type="ECO:0000256" key="1">
    <source>
        <dbReference type="ARBA" id="ARBA00001933"/>
    </source>
</evidence>
<dbReference type="PANTHER" id="PTHR42790">
    <property type="entry name" value="AMINOTRANSFERASE"/>
    <property type="match status" value="1"/>
</dbReference>
<dbReference type="GO" id="GO:0016212">
    <property type="term" value="F:kynurenine-oxoglutarate transaminase activity"/>
    <property type="evidence" value="ECO:0007669"/>
    <property type="project" value="TreeGrafter"/>
</dbReference>